<feature type="region of interest" description="Disordered" evidence="6">
    <location>
        <begin position="68"/>
        <end position="102"/>
    </location>
</feature>
<dbReference type="GO" id="GO:0005634">
    <property type="term" value="C:nucleus"/>
    <property type="evidence" value="ECO:0007669"/>
    <property type="project" value="TreeGrafter"/>
</dbReference>
<dbReference type="InterPro" id="IPR000212">
    <property type="entry name" value="DNA_helicase_UvrD/REP"/>
</dbReference>
<dbReference type="EMBL" id="JACMSC010000011">
    <property type="protein sequence ID" value="KAG6501487.1"/>
    <property type="molecule type" value="Genomic_DNA"/>
</dbReference>
<keyword evidence="2 5" id="KW-0378">Hydrolase</keyword>
<protein>
    <recommendedName>
        <fullName evidence="7">UvrD-like helicase ATP-binding domain-containing protein</fullName>
    </recommendedName>
</protein>
<dbReference type="GO" id="GO:0003677">
    <property type="term" value="F:DNA binding"/>
    <property type="evidence" value="ECO:0007669"/>
    <property type="project" value="InterPro"/>
</dbReference>
<dbReference type="AlphaFoldDB" id="A0A8J5GDM8"/>
<reference evidence="8 9" key="1">
    <citation type="submission" date="2020-08" db="EMBL/GenBank/DDBJ databases">
        <title>Plant Genome Project.</title>
        <authorList>
            <person name="Zhang R.-G."/>
        </authorList>
    </citation>
    <scope>NUCLEOTIDE SEQUENCE [LARGE SCALE GENOMIC DNA]</scope>
    <source>
        <tissue evidence="8">Rhizome</tissue>
    </source>
</reference>
<evidence type="ECO:0000256" key="5">
    <source>
        <dbReference type="PROSITE-ProRule" id="PRU00560"/>
    </source>
</evidence>
<gene>
    <name evidence="8" type="ORF">ZIOFF_041368</name>
</gene>
<dbReference type="Gene3D" id="3.40.50.300">
    <property type="entry name" value="P-loop containing nucleotide triphosphate hydrolases"/>
    <property type="match status" value="2"/>
</dbReference>
<dbReference type="GO" id="GO:0000725">
    <property type="term" value="P:recombinational repair"/>
    <property type="evidence" value="ECO:0007669"/>
    <property type="project" value="TreeGrafter"/>
</dbReference>
<dbReference type="PANTHER" id="PTHR11070">
    <property type="entry name" value="UVRD / RECB / PCRA DNA HELICASE FAMILY MEMBER"/>
    <property type="match status" value="1"/>
</dbReference>
<dbReference type="InterPro" id="IPR027417">
    <property type="entry name" value="P-loop_NTPase"/>
</dbReference>
<evidence type="ECO:0000256" key="1">
    <source>
        <dbReference type="ARBA" id="ARBA00022741"/>
    </source>
</evidence>
<dbReference type="CDD" id="cd17932">
    <property type="entry name" value="DEXQc_UvrD"/>
    <property type="match status" value="1"/>
</dbReference>
<evidence type="ECO:0000259" key="7">
    <source>
        <dbReference type="PROSITE" id="PS51198"/>
    </source>
</evidence>
<dbReference type="PROSITE" id="PS51198">
    <property type="entry name" value="UVRD_HELICASE_ATP_BIND"/>
    <property type="match status" value="1"/>
</dbReference>
<name>A0A8J5GDM8_ZINOF</name>
<dbReference type="Pfam" id="PF00580">
    <property type="entry name" value="UvrD-helicase"/>
    <property type="match status" value="2"/>
</dbReference>
<keyword evidence="3 5" id="KW-0347">Helicase</keyword>
<feature type="binding site" evidence="5">
    <location>
        <begin position="130"/>
        <end position="137"/>
    </location>
    <ligand>
        <name>ATP</name>
        <dbReference type="ChEBI" id="CHEBI:30616"/>
    </ligand>
</feature>
<evidence type="ECO:0000256" key="4">
    <source>
        <dbReference type="ARBA" id="ARBA00022840"/>
    </source>
</evidence>
<sequence length="509" mass="56226">MKLGPCKILRDYIRDYPIHLLNVAQGPRPKAQFHGIKLESDSALCANRFREIEGSGENNRPVAVDCRFAGQGGTAPSTRTNPSSSLARDPATDSSVRLPLPPPNAAKGFRFLTSQTAACSDTSVPLMIIAGSGSGKVYLLAPFSLNYTYYSPGFDGCNGSDIHNGLARADIAQIAMTFTIAAASEMRDQIGIVAGKAVAKEIEISTFHSFCLQLCRKHAEKCDGVDNFSELSDTTPSSRLYNTCKTRLRPLAEQLKTGINGDETGALILENYDKILSSCNALDFHDFISSSVKLLTDFPEVYNECLSTWKAIVIDEFQDTSSLQYGLLSILASHNRVTIIGDEDQVRLKKNYRSTKCIGEVVSALILNNNKRCCIKQIETDNSCGSKVSIKEWHNEDAQCAFVIDKILEMTSHDSMLTSPLAMLRFFTGDKSLEKHPKHVCKTGEYLLILMGLPFIGKRSRELSQLTQGCKVLFSLDMISTLIKFLSWFLAVCANRSVWFVNNLGRYCR</sequence>
<keyword evidence="4 5" id="KW-0067">ATP-binding</keyword>
<evidence type="ECO:0000256" key="3">
    <source>
        <dbReference type="ARBA" id="ARBA00022806"/>
    </source>
</evidence>
<organism evidence="8 9">
    <name type="scientific">Zingiber officinale</name>
    <name type="common">Ginger</name>
    <name type="synonym">Amomum zingiber</name>
    <dbReference type="NCBI Taxonomy" id="94328"/>
    <lineage>
        <taxon>Eukaryota</taxon>
        <taxon>Viridiplantae</taxon>
        <taxon>Streptophyta</taxon>
        <taxon>Embryophyta</taxon>
        <taxon>Tracheophyta</taxon>
        <taxon>Spermatophyta</taxon>
        <taxon>Magnoliopsida</taxon>
        <taxon>Liliopsida</taxon>
        <taxon>Zingiberales</taxon>
        <taxon>Zingiberaceae</taxon>
        <taxon>Zingiber</taxon>
    </lineage>
</organism>
<feature type="domain" description="UvrD-like helicase ATP-binding" evidence="7">
    <location>
        <begin position="109"/>
        <end position="387"/>
    </location>
</feature>
<evidence type="ECO:0000256" key="6">
    <source>
        <dbReference type="SAM" id="MobiDB-lite"/>
    </source>
</evidence>
<proteinExistence type="predicted"/>
<dbReference type="GO" id="GO:0016787">
    <property type="term" value="F:hydrolase activity"/>
    <property type="evidence" value="ECO:0007669"/>
    <property type="project" value="UniProtKB-UniRule"/>
</dbReference>
<evidence type="ECO:0000256" key="2">
    <source>
        <dbReference type="ARBA" id="ARBA00022801"/>
    </source>
</evidence>
<keyword evidence="9" id="KW-1185">Reference proteome</keyword>
<dbReference type="Proteomes" id="UP000734854">
    <property type="component" value="Unassembled WGS sequence"/>
</dbReference>
<dbReference type="GO" id="GO:0005524">
    <property type="term" value="F:ATP binding"/>
    <property type="evidence" value="ECO:0007669"/>
    <property type="project" value="UniProtKB-UniRule"/>
</dbReference>
<keyword evidence="1 5" id="KW-0547">Nucleotide-binding</keyword>
<feature type="compositionally biased region" description="Polar residues" evidence="6">
    <location>
        <begin position="74"/>
        <end position="86"/>
    </location>
</feature>
<evidence type="ECO:0000313" key="8">
    <source>
        <dbReference type="EMBL" id="KAG6501487.1"/>
    </source>
</evidence>
<comment type="caution">
    <text evidence="8">The sequence shown here is derived from an EMBL/GenBank/DDBJ whole genome shotgun (WGS) entry which is preliminary data.</text>
</comment>
<dbReference type="InterPro" id="IPR014016">
    <property type="entry name" value="UvrD-like_ATP-bd"/>
</dbReference>
<dbReference type="SUPFAM" id="SSF52540">
    <property type="entry name" value="P-loop containing nucleoside triphosphate hydrolases"/>
    <property type="match status" value="1"/>
</dbReference>
<evidence type="ECO:0000313" key="9">
    <source>
        <dbReference type="Proteomes" id="UP000734854"/>
    </source>
</evidence>
<dbReference type="GO" id="GO:0043138">
    <property type="term" value="F:3'-5' DNA helicase activity"/>
    <property type="evidence" value="ECO:0007669"/>
    <property type="project" value="TreeGrafter"/>
</dbReference>
<dbReference type="PANTHER" id="PTHR11070:SF61">
    <property type="entry name" value="DNA 3'-5' HELICASE"/>
    <property type="match status" value="1"/>
</dbReference>
<accession>A0A8J5GDM8</accession>